<dbReference type="AlphaFoldDB" id="A0A4Y2MXU9"/>
<sequence>MRSSNTSPGVFPSDGKRFLLKPGKLGSPRNRLTSRDGLTARGKGEGQGGLKSFPVCQSSPIPLPSPISQEDGCKIQMFVFR</sequence>
<evidence type="ECO:0000256" key="1">
    <source>
        <dbReference type="SAM" id="MobiDB-lite"/>
    </source>
</evidence>
<comment type="caution">
    <text evidence="2">The sequence shown here is derived from an EMBL/GenBank/DDBJ whole genome shotgun (WGS) entry which is preliminary data.</text>
</comment>
<protein>
    <submittedName>
        <fullName evidence="2">Uncharacterized protein</fullName>
    </submittedName>
</protein>
<evidence type="ECO:0000313" key="3">
    <source>
        <dbReference type="Proteomes" id="UP000499080"/>
    </source>
</evidence>
<reference evidence="2 3" key="1">
    <citation type="journal article" date="2019" name="Sci. Rep.">
        <title>Orb-weaving spider Araneus ventricosus genome elucidates the spidroin gene catalogue.</title>
        <authorList>
            <person name="Kono N."/>
            <person name="Nakamura H."/>
            <person name="Ohtoshi R."/>
            <person name="Moran D.A.P."/>
            <person name="Shinohara A."/>
            <person name="Yoshida Y."/>
            <person name="Fujiwara M."/>
            <person name="Mori M."/>
            <person name="Tomita M."/>
            <person name="Arakawa K."/>
        </authorList>
    </citation>
    <scope>NUCLEOTIDE SEQUENCE [LARGE SCALE GENOMIC DNA]</scope>
</reference>
<dbReference type="Proteomes" id="UP000499080">
    <property type="component" value="Unassembled WGS sequence"/>
</dbReference>
<gene>
    <name evidence="2" type="ORF">AVEN_144806_1</name>
</gene>
<feature type="region of interest" description="Disordered" evidence="1">
    <location>
        <begin position="1"/>
        <end position="55"/>
    </location>
</feature>
<proteinExistence type="predicted"/>
<evidence type="ECO:0000313" key="2">
    <source>
        <dbReference type="EMBL" id="GBN31180.1"/>
    </source>
</evidence>
<keyword evidence="3" id="KW-1185">Reference proteome</keyword>
<accession>A0A4Y2MXU9</accession>
<organism evidence="2 3">
    <name type="scientific">Araneus ventricosus</name>
    <name type="common">Orbweaver spider</name>
    <name type="synonym">Epeira ventricosa</name>
    <dbReference type="NCBI Taxonomy" id="182803"/>
    <lineage>
        <taxon>Eukaryota</taxon>
        <taxon>Metazoa</taxon>
        <taxon>Ecdysozoa</taxon>
        <taxon>Arthropoda</taxon>
        <taxon>Chelicerata</taxon>
        <taxon>Arachnida</taxon>
        <taxon>Araneae</taxon>
        <taxon>Araneomorphae</taxon>
        <taxon>Entelegynae</taxon>
        <taxon>Araneoidea</taxon>
        <taxon>Araneidae</taxon>
        <taxon>Araneus</taxon>
    </lineage>
</organism>
<name>A0A4Y2MXU9_ARAVE</name>
<dbReference type="EMBL" id="BGPR01008048">
    <property type="protein sequence ID" value="GBN31180.1"/>
    <property type="molecule type" value="Genomic_DNA"/>
</dbReference>